<comment type="caution">
    <text evidence="2">The sequence shown here is derived from an EMBL/GenBank/DDBJ whole genome shotgun (WGS) entry which is preliminary data.</text>
</comment>
<keyword evidence="3" id="KW-1185">Reference proteome</keyword>
<evidence type="ECO:0000313" key="3">
    <source>
        <dbReference type="Proteomes" id="UP001465755"/>
    </source>
</evidence>
<evidence type="ECO:0000313" key="2">
    <source>
        <dbReference type="EMBL" id="KAK9789035.1"/>
    </source>
</evidence>
<accession>A0AAW1NK81</accession>
<dbReference type="GO" id="GO:0016540">
    <property type="term" value="P:protein autoprocessing"/>
    <property type="evidence" value="ECO:0007669"/>
    <property type="project" value="InterPro"/>
</dbReference>
<feature type="domain" description="Hedgehog protein Hint" evidence="1">
    <location>
        <begin position="10"/>
        <end position="60"/>
    </location>
</feature>
<gene>
    <name evidence="2" type="ORF">WJX73_002540</name>
</gene>
<proteinExistence type="predicted"/>
<dbReference type="EMBL" id="JALJOQ010000215">
    <property type="protein sequence ID" value="KAK9789035.1"/>
    <property type="molecule type" value="Genomic_DNA"/>
</dbReference>
<sequence>MSAGPGLTSAAEVTSISSTIGFGLYNPYTENGFLIVDGVLASAHSELTFDDWAPAFMVPYLPVIYQTAFKPFYLAYKVLGAEVAQSIRPETWTLDGSFMSFHNMLYAALAMGVVGAVVKSSGSKLCAVRI</sequence>
<protein>
    <recommendedName>
        <fullName evidence="1">Hedgehog protein Hint domain-containing protein</fullName>
    </recommendedName>
</protein>
<dbReference type="Gene3D" id="2.170.16.10">
    <property type="entry name" value="Hedgehog/Intein (Hint) domain"/>
    <property type="match status" value="1"/>
</dbReference>
<name>A0AAW1NK81_9CHLO</name>
<reference evidence="2 3" key="1">
    <citation type="journal article" date="2024" name="Nat. Commun.">
        <title>Phylogenomics reveals the evolutionary origins of lichenization in chlorophyte algae.</title>
        <authorList>
            <person name="Puginier C."/>
            <person name="Libourel C."/>
            <person name="Otte J."/>
            <person name="Skaloud P."/>
            <person name="Haon M."/>
            <person name="Grisel S."/>
            <person name="Petersen M."/>
            <person name="Berrin J.G."/>
            <person name="Delaux P.M."/>
            <person name="Dal Grande F."/>
            <person name="Keller J."/>
        </authorList>
    </citation>
    <scope>NUCLEOTIDE SEQUENCE [LARGE SCALE GENOMIC DNA]</scope>
    <source>
        <strain evidence="2 3">SAG 2036</strain>
    </source>
</reference>
<dbReference type="InterPro" id="IPR001767">
    <property type="entry name" value="Hedgehog_Hint"/>
</dbReference>
<dbReference type="Proteomes" id="UP001465755">
    <property type="component" value="Unassembled WGS sequence"/>
</dbReference>
<evidence type="ECO:0000259" key="1">
    <source>
        <dbReference type="Pfam" id="PF01079"/>
    </source>
</evidence>
<organism evidence="2 3">
    <name type="scientific">Symbiochloris irregularis</name>
    <dbReference type="NCBI Taxonomy" id="706552"/>
    <lineage>
        <taxon>Eukaryota</taxon>
        <taxon>Viridiplantae</taxon>
        <taxon>Chlorophyta</taxon>
        <taxon>core chlorophytes</taxon>
        <taxon>Trebouxiophyceae</taxon>
        <taxon>Trebouxiales</taxon>
        <taxon>Trebouxiaceae</taxon>
        <taxon>Symbiochloris</taxon>
    </lineage>
</organism>
<dbReference type="AlphaFoldDB" id="A0AAW1NK81"/>
<dbReference type="Pfam" id="PF01079">
    <property type="entry name" value="Hint"/>
    <property type="match status" value="1"/>
</dbReference>